<gene>
    <name evidence="1" type="ORF">SAMN04487995_4195</name>
</gene>
<dbReference type="Proteomes" id="UP000199532">
    <property type="component" value="Unassembled WGS sequence"/>
</dbReference>
<proteinExistence type="predicted"/>
<dbReference type="OrthoDB" id="956917at2"/>
<organism evidence="1 2">
    <name type="scientific">Dyadobacter koreensis</name>
    <dbReference type="NCBI Taxonomy" id="408657"/>
    <lineage>
        <taxon>Bacteria</taxon>
        <taxon>Pseudomonadati</taxon>
        <taxon>Bacteroidota</taxon>
        <taxon>Cytophagia</taxon>
        <taxon>Cytophagales</taxon>
        <taxon>Spirosomataceae</taxon>
        <taxon>Dyadobacter</taxon>
    </lineage>
</organism>
<sequence length="98" mass="11665">MVHEKVFTLKNRREVKVIFKSIPNPITQKIKFEYEVLIREPGEKSFRIPIGVSHPKYWKLQKSTKEQANELILTYSGITRRHLLEVEREFNNLFLVPA</sequence>
<evidence type="ECO:0000313" key="1">
    <source>
        <dbReference type="EMBL" id="SEJ32276.1"/>
    </source>
</evidence>
<reference evidence="1 2" key="1">
    <citation type="submission" date="2016-10" db="EMBL/GenBank/DDBJ databases">
        <authorList>
            <person name="de Groot N.N."/>
        </authorList>
    </citation>
    <scope>NUCLEOTIDE SEQUENCE [LARGE SCALE GENOMIC DNA]</scope>
    <source>
        <strain evidence="1 2">DSM 19938</strain>
    </source>
</reference>
<keyword evidence="2" id="KW-1185">Reference proteome</keyword>
<evidence type="ECO:0000313" key="2">
    <source>
        <dbReference type="Proteomes" id="UP000199532"/>
    </source>
</evidence>
<dbReference type="AlphaFoldDB" id="A0A1H6XVR3"/>
<dbReference type="RefSeq" id="WP_090338181.1">
    <property type="nucleotide sequence ID" value="NZ_FNXY01000006.1"/>
</dbReference>
<protein>
    <submittedName>
        <fullName evidence="1">Uncharacterized protein</fullName>
    </submittedName>
</protein>
<name>A0A1H6XVR3_9BACT</name>
<accession>A0A1H6XVR3</accession>
<dbReference type="EMBL" id="FNXY01000006">
    <property type="protein sequence ID" value="SEJ32276.1"/>
    <property type="molecule type" value="Genomic_DNA"/>
</dbReference>